<dbReference type="PANTHER" id="PTHR42859">
    <property type="entry name" value="OXIDOREDUCTASE"/>
    <property type="match status" value="1"/>
</dbReference>
<evidence type="ECO:0000256" key="1">
    <source>
        <dbReference type="ARBA" id="ARBA00022448"/>
    </source>
</evidence>
<dbReference type="PANTHER" id="PTHR42859:SF10">
    <property type="entry name" value="DIMETHYLSULFOXIDE REDUCTASE CHAIN B"/>
    <property type="match status" value="1"/>
</dbReference>
<dbReference type="PROSITE" id="PS00198">
    <property type="entry name" value="4FE4S_FER_1"/>
    <property type="match status" value="1"/>
</dbReference>
<evidence type="ECO:0000256" key="3">
    <source>
        <dbReference type="ARBA" id="ARBA00022723"/>
    </source>
</evidence>
<keyword evidence="6" id="KW-0411">Iron-sulfur</keyword>
<dbReference type="GO" id="GO:0046872">
    <property type="term" value="F:metal ion binding"/>
    <property type="evidence" value="ECO:0007669"/>
    <property type="project" value="UniProtKB-KW"/>
</dbReference>
<dbReference type="KEGG" id="dov:DSCO28_64900"/>
<dbReference type="InterPro" id="IPR017900">
    <property type="entry name" value="4Fe4S_Fe_S_CS"/>
</dbReference>
<name>A0A5K8A0L3_9BACT</name>
<dbReference type="PROSITE" id="PS51379">
    <property type="entry name" value="4FE4S_FER_2"/>
    <property type="match status" value="3"/>
</dbReference>
<dbReference type="InterPro" id="IPR050294">
    <property type="entry name" value="RnfB_subfamily"/>
</dbReference>
<keyword evidence="5" id="KW-0408">Iron</keyword>
<dbReference type="SUPFAM" id="SSF54862">
    <property type="entry name" value="4Fe-4S ferredoxins"/>
    <property type="match status" value="1"/>
</dbReference>
<dbReference type="InterPro" id="IPR017896">
    <property type="entry name" value="4Fe4S_Fe-S-bd"/>
</dbReference>
<protein>
    <submittedName>
        <fullName evidence="8">4Fe-4S ferredoxin</fullName>
    </submittedName>
</protein>
<evidence type="ECO:0000256" key="6">
    <source>
        <dbReference type="ARBA" id="ARBA00023014"/>
    </source>
</evidence>
<evidence type="ECO:0000313" key="8">
    <source>
        <dbReference type="EMBL" id="BBO85924.1"/>
    </source>
</evidence>
<keyword evidence="1" id="KW-0813">Transport</keyword>
<dbReference type="EMBL" id="AP021876">
    <property type="protein sequence ID" value="BBO85924.1"/>
    <property type="molecule type" value="Genomic_DNA"/>
</dbReference>
<evidence type="ECO:0000256" key="2">
    <source>
        <dbReference type="ARBA" id="ARBA00022485"/>
    </source>
</evidence>
<feature type="domain" description="4Fe-4S ferredoxin-type" evidence="7">
    <location>
        <begin position="3"/>
        <end position="34"/>
    </location>
</feature>
<reference evidence="8 9" key="1">
    <citation type="submission" date="2019-11" db="EMBL/GenBank/DDBJ databases">
        <title>Comparative genomics of hydrocarbon-degrading Desulfosarcina strains.</title>
        <authorList>
            <person name="Watanabe M."/>
            <person name="Kojima H."/>
            <person name="Fukui M."/>
        </authorList>
    </citation>
    <scope>NUCLEOTIDE SEQUENCE [LARGE SCALE GENOMIC DNA]</scope>
    <source>
        <strain evidence="8 9">28bB2T</strain>
    </source>
</reference>
<dbReference type="AlphaFoldDB" id="A0A5K8A0L3"/>
<dbReference type="GO" id="GO:0051539">
    <property type="term" value="F:4 iron, 4 sulfur cluster binding"/>
    <property type="evidence" value="ECO:0007669"/>
    <property type="project" value="UniProtKB-KW"/>
</dbReference>
<sequence>MDKFLTVNAEKCTGCRLCEQVCSVMHEGVSNPAKSRIQVVKWEDEGRYIPMICQQCEDAPCMNVCPVGAISRDKDLGFLSVNHEVCIGCRSCVNICPFGAMNYNKSTHQVFKCDLCGGDPQCVRFCDVKALEFVGSDAVVARKKRERALKQSEAAAAQS</sequence>
<feature type="domain" description="4Fe-4S ferredoxin-type" evidence="7">
    <location>
        <begin position="77"/>
        <end position="106"/>
    </location>
</feature>
<proteinExistence type="predicted"/>
<dbReference type="CDD" id="cd10550">
    <property type="entry name" value="DMSOR_beta_like"/>
    <property type="match status" value="1"/>
</dbReference>
<feature type="domain" description="4Fe-4S ferredoxin-type" evidence="7">
    <location>
        <begin position="44"/>
        <end position="75"/>
    </location>
</feature>
<evidence type="ECO:0000256" key="5">
    <source>
        <dbReference type="ARBA" id="ARBA00023004"/>
    </source>
</evidence>
<keyword evidence="2" id="KW-0004">4Fe-4S</keyword>
<organism evidence="8 9">
    <name type="scientific">Desulfosarcina ovata subsp. sediminis</name>
    <dbReference type="NCBI Taxonomy" id="885957"/>
    <lineage>
        <taxon>Bacteria</taxon>
        <taxon>Pseudomonadati</taxon>
        <taxon>Thermodesulfobacteriota</taxon>
        <taxon>Desulfobacteria</taxon>
        <taxon>Desulfobacterales</taxon>
        <taxon>Desulfosarcinaceae</taxon>
        <taxon>Desulfosarcina</taxon>
    </lineage>
</organism>
<keyword evidence="3" id="KW-0479">Metal-binding</keyword>
<accession>A0A5K8A0L3</accession>
<evidence type="ECO:0000259" key="7">
    <source>
        <dbReference type="PROSITE" id="PS51379"/>
    </source>
</evidence>
<dbReference type="RefSeq" id="WP_155325385.1">
    <property type="nucleotide sequence ID" value="NZ_AP021876.1"/>
</dbReference>
<keyword evidence="4" id="KW-0249">Electron transport</keyword>
<dbReference type="Pfam" id="PF13247">
    <property type="entry name" value="Fer4_11"/>
    <property type="match status" value="1"/>
</dbReference>
<gene>
    <name evidence="8" type="ORF">DSCO28_64900</name>
</gene>
<dbReference type="Gene3D" id="3.30.70.20">
    <property type="match status" value="2"/>
</dbReference>
<evidence type="ECO:0000256" key="4">
    <source>
        <dbReference type="ARBA" id="ARBA00022982"/>
    </source>
</evidence>
<dbReference type="Pfam" id="PF00037">
    <property type="entry name" value="Fer4"/>
    <property type="match status" value="1"/>
</dbReference>
<dbReference type="Proteomes" id="UP000425960">
    <property type="component" value="Chromosome"/>
</dbReference>
<evidence type="ECO:0000313" key="9">
    <source>
        <dbReference type="Proteomes" id="UP000425960"/>
    </source>
</evidence>